<proteinExistence type="predicted"/>
<feature type="coiled-coil region" evidence="1">
    <location>
        <begin position="21"/>
        <end position="58"/>
    </location>
</feature>
<evidence type="ECO:0000313" key="3">
    <source>
        <dbReference type="EMBL" id="EHY66355.1"/>
    </source>
</evidence>
<reference evidence="3" key="1">
    <citation type="submission" date="2011-03" db="EMBL/GenBank/DDBJ databases">
        <title>The Genome Sequence of Nematocida sp1 strain ERTm2.</title>
        <authorList>
            <consortium name="The Broad Institute Genome Sequencing Platform"/>
            <consortium name="The Broad Institute Genome Sequencing Center for Infectious Disease"/>
            <person name="Cuomo C."/>
            <person name="Troemel E."/>
            <person name="Young S.K."/>
            <person name="Zeng Q."/>
            <person name="Gargeya S."/>
            <person name="Fitzgerald M."/>
            <person name="Haas B."/>
            <person name="Abouelleil A."/>
            <person name="Alvarado L."/>
            <person name="Arachchi H.M."/>
            <person name="Berlin A."/>
            <person name="Brown A."/>
            <person name="Chapman S.B."/>
            <person name="Chen Z."/>
            <person name="Dunbar C."/>
            <person name="Freedman E."/>
            <person name="Gearin G."/>
            <person name="Gellesch M."/>
            <person name="Goldberg J."/>
            <person name="Griggs A."/>
            <person name="Gujja S."/>
            <person name="Heilman E.R."/>
            <person name="Heiman D."/>
            <person name="Howarth C."/>
            <person name="Larson L."/>
            <person name="Lui A."/>
            <person name="MacDonald P.J.P."/>
            <person name="Mehta T."/>
            <person name="Montmayeur A."/>
            <person name="Murphy C."/>
            <person name="Neiman D."/>
            <person name="Pearson M."/>
            <person name="Priest M."/>
            <person name="Roberts A."/>
            <person name="Saif S."/>
            <person name="Shea T."/>
            <person name="Shenoy N."/>
            <person name="Sisk P."/>
            <person name="Stolte C."/>
            <person name="Sykes S."/>
            <person name="White J."/>
            <person name="Yandava C."/>
            <person name="Wortman J."/>
            <person name="Nusbaum C."/>
            <person name="Birren B."/>
        </authorList>
    </citation>
    <scope>NUCLEOTIDE SEQUENCE</scope>
    <source>
        <strain evidence="3">ERTm2</strain>
    </source>
</reference>
<keyword evidence="1" id="KW-0175">Coiled coil</keyword>
<name>H8ZAI7_NEMA1</name>
<evidence type="ECO:0000256" key="1">
    <source>
        <dbReference type="SAM" id="Coils"/>
    </source>
</evidence>
<accession>H8ZAI7</accession>
<evidence type="ECO:0000256" key="2">
    <source>
        <dbReference type="SAM" id="SignalP"/>
    </source>
</evidence>
<protein>
    <submittedName>
        <fullName evidence="3">Uncharacterized protein</fullName>
    </submittedName>
</protein>
<feature type="signal peptide" evidence="2">
    <location>
        <begin position="1"/>
        <end position="17"/>
    </location>
</feature>
<dbReference type="Proteomes" id="UP000005622">
    <property type="component" value="Unassembled WGS sequence"/>
</dbReference>
<organism evidence="3">
    <name type="scientific">Nematocida ausubeli (strain ATCC PRA-371 / ERTm2)</name>
    <name type="common">Nematode killer fungus</name>
    <dbReference type="NCBI Taxonomy" id="1913371"/>
    <lineage>
        <taxon>Eukaryota</taxon>
        <taxon>Fungi</taxon>
        <taxon>Fungi incertae sedis</taxon>
        <taxon>Microsporidia</taxon>
        <taxon>Nematocida</taxon>
    </lineage>
</organism>
<gene>
    <name evidence="3" type="ORF">NERG_01051</name>
</gene>
<feature type="chain" id="PRO_5003617511" evidence="2">
    <location>
        <begin position="18"/>
        <end position="81"/>
    </location>
</feature>
<dbReference type="AlphaFoldDB" id="H8ZAI7"/>
<keyword evidence="2" id="KW-0732">Signal</keyword>
<dbReference type="EMBL" id="JH604634">
    <property type="protein sequence ID" value="EHY66355.1"/>
    <property type="molecule type" value="Genomic_DNA"/>
</dbReference>
<dbReference type="HOGENOM" id="CLU_2688369_0_0_1"/>
<sequence length="81" mass="9664">MLLVLLTAALLLYIAHTAIKHQEEVEKVKGLQKEIRNLKKETQDLREQVQKYKGYERNFYNLKKSYFDLLDKAVKPRKKSE</sequence>